<keyword evidence="4" id="KW-1185">Reference proteome</keyword>
<reference evidence="3" key="2">
    <citation type="submission" date="2023-06" db="EMBL/GenBank/DDBJ databases">
        <authorList>
            <person name="Kobayashi Y."/>
            <person name="Kayamori A."/>
            <person name="Aoki K."/>
            <person name="Shiwa Y."/>
            <person name="Fujita N."/>
            <person name="Sugita T."/>
            <person name="Iwasaki W."/>
            <person name="Tanaka N."/>
            <person name="Takashima M."/>
        </authorList>
    </citation>
    <scope>NUCLEOTIDE SEQUENCE</scope>
    <source>
        <strain evidence="3">HIS016</strain>
    </source>
</reference>
<reference evidence="3" key="1">
    <citation type="journal article" date="2023" name="BMC Genomics">
        <title>Chromosome-level genome assemblies of Cutaneotrichosporon spp. (Trichosporonales, Basidiomycota) reveal imbalanced evolution between nucleotide sequences and chromosome synteny.</title>
        <authorList>
            <person name="Kobayashi Y."/>
            <person name="Kayamori A."/>
            <person name="Aoki K."/>
            <person name="Shiwa Y."/>
            <person name="Matsutani M."/>
            <person name="Fujita N."/>
            <person name="Sugita T."/>
            <person name="Iwasaki W."/>
            <person name="Tanaka N."/>
            <person name="Takashima M."/>
        </authorList>
    </citation>
    <scope>NUCLEOTIDE SEQUENCE</scope>
    <source>
        <strain evidence="3">HIS016</strain>
    </source>
</reference>
<sequence length="594" mass="61559">MAHGRRGRSGAHRRQVGMSPDKIDAIQASLSAEAKPNASPVPTPIKEKDTPKPVAPTPPAAQSTPQAPPTPAAPATTPKAATPPPASSAPQAPAATQPAPQATAPQGIRTVTASRGDASGTAAAPAASESTSSGISGGAIAGIVIGLIAGIIVIGGVAGWLYRKYKERNYDNNAAAWTKMSDDNNGVTPYRNDPKTNASDEEFYSGLPPAGAMHTQGFQPPPQPAYYADNGMRPDSMAGMESNLAGYGAGVRSGPYSDPAPVAVAYDANGRPYTPTQQNGQWGYDHHQQEQYAPSPFDDANRMSPPGSLDSSNSPQHQQNFGGPRQLVGPGQNFAGAAPVPAPVPLGRPQPPQSYDDIAAAEMYADDRYADDHMAAPPHFGHFTQQQQHGNFSPESFATAEAHNFGNGTAHDQRAISPLSPMPTSIIHPPQPLPTMQPMSPLMSPVAIHNDDESIRMYDEVARAAGVPNPSVAPPLSPDSHQQQQNFLPLVMPYQHGVPLSPLTEVPTPAPSAVALMPDGPVSAETSVAQRVMVPTASPSIVSAAPVPRPLPAIPQQQTAPSPAPASPPAPATSGAPIQAHARTDSLDDAYGGI</sequence>
<accession>A0AAD3TVI6</accession>
<dbReference type="AlphaFoldDB" id="A0AAD3TVI6"/>
<comment type="caution">
    <text evidence="3">The sequence shown here is derived from an EMBL/GenBank/DDBJ whole genome shotgun (WGS) entry which is preliminary data.</text>
</comment>
<feature type="region of interest" description="Disordered" evidence="1">
    <location>
        <begin position="291"/>
        <end position="354"/>
    </location>
</feature>
<feature type="compositionally biased region" description="Low complexity" evidence="1">
    <location>
        <begin position="88"/>
        <end position="106"/>
    </location>
</feature>
<feature type="compositionally biased region" description="Polar residues" evidence="1">
    <location>
        <begin position="309"/>
        <end position="321"/>
    </location>
</feature>
<dbReference type="EMBL" id="BTCM01000004">
    <property type="protein sequence ID" value="GMK57688.1"/>
    <property type="molecule type" value="Genomic_DNA"/>
</dbReference>
<evidence type="ECO:0000313" key="4">
    <source>
        <dbReference type="Proteomes" id="UP001222932"/>
    </source>
</evidence>
<feature type="transmembrane region" description="Helical" evidence="2">
    <location>
        <begin position="139"/>
        <end position="162"/>
    </location>
</feature>
<feature type="region of interest" description="Disordered" evidence="1">
    <location>
        <begin position="547"/>
        <end position="594"/>
    </location>
</feature>
<proteinExistence type="predicted"/>
<name>A0AAD3TVI6_9TREE</name>
<gene>
    <name evidence="3" type="ORF">CspeluHIS016_0405220</name>
</gene>
<keyword evidence="2" id="KW-0812">Transmembrane</keyword>
<keyword evidence="2" id="KW-0472">Membrane</keyword>
<dbReference type="Proteomes" id="UP001222932">
    <property type="component" value="Unassembled WGS sequence"/>
</dbReference>
<evidence type="ECO:0000256" key="1">
    <source>
        <dbReference type="SAM" id="MobiDB-lite"/>
    </source>
</evidence>
<evidence type="ECO:0000256" key="2">
    <source>
        <dbReference type="SAM" id="Phobius"/>
    </source>
</evidence>
<feature type="region of interest" description="Disordered" evidence="1">
    <location>
        <begin position="1"/>
        <end position="135"/>
    </location>
</feature>
<protein>
    <submittedName>
        <fullName evidence="3">Uncharacterized protein</fullName>
    </submittedName>
</protein>
<feature type="compositionally biased region" description="Pro residues" evidence="1">
    <location>
        <begin position="562"/>
        <end position="571"/>
    </location>
</feature>
<feature type="compositionally biased region" description="Pro residues" evidence="1">
    <location>
        <begin position="340"/>
        <end position="352"/>
    </location>
</feature>
<organism evidence="3 4">
    <name type="scientific">Cutaneotrichosporon spelunceum</name>
    <dbReference type="NCBI Taxonomy" id="1672016"/>
    <lineage>
        <taxon>Eukaryota</taxon>
        <taxon>Fungi</taxon>
        <taxon>Dikarya</taxon>
        <taxon>Basidiomycota</taxon>
        <taxon>Agaricomycotina</taxon>
        <taxon>Tremellomycetes</taxon>
        <taxon>Trichosporonales</taxon>
        <taxon>Trichosporonaceae</taxon>
        <taxon>Cutaneotrichosporon</taxon>
    </lineage>
</organism>
<keyword evidence="2" id="KW-1133">Transmembrane helix</keyword>
<feature type="compositionally biased region" description="Low complexity" evidence="1">
    <location>
        <begin position="118"/>
        <end position="134"/>
    </location>
</feature>
<evidence type="ECO:0000313" key="3">
    <source>
        <dbReference type="EMBL" id="GMK57688.1"/>
    </source>
</evidence>
<feature type="compositionally biased region" description="Basic residues" evidence="1">
    <location>
        <begin position="1"/>
        <end position="15"/>
    </location>
</feature>